<dbReference type="EMBL" id="HAAD01005248">
    <property type="protein sequence ID" value="CDG71480.1"/>
    <property type="molecule type" value="mRNA"/>
</dbReference>
<evidence type="ECO:0000259" key="12">
    <source>
        <dbReference type="Pfam" id="PF00156"/>
    </source>
</evidence>
<dbReference type="FunFam" id="3.40.50.2020:FF:000021">
    <property type="entry name" value="Adenine phosphoribosyltransferase"/>
    <property type="match status" value="1"/>
</dbReference>
<keyword evidence="11" id="KW-0660">Purine salvage</keyword>
<name>T2MHR0_HYDVU</name>
<dbReference type="GO" id="GO:0044209">
    <property type="term" value="P:AMP salvage"/>
    <property type="evidence" value="ECO:0007669"/>
    <property type="project" value="UniProtKB-UniPathway"/>
</dbReference>
<evidence type="ECO:0000256" key="11">
    <source>
        <dbReference type="ARBA" id="ARBA00022726"/>
    </source>
</evidence>
<dbReference type="Pfam" id="PF00156">
    <property type="entry name" value="Pribosyltran"/>
    <property type="match status" value="1"/>
</dbReference>
<keyword evidence="8" id="KW-0963">Cytoplasm</keyword>
<evidence type="ECO:0000256" key="6">
    <source>
        <dbReference type="ARBA" id="ARBA00011893"/>
    </source>
</evidence>
<evidence type="ECO:0000256" key="4">
    <source>
        <dbReference type="ARBA" id="ARBA00004659"/>
    </source>
</evidence>
<feature type="domain" description="Phosphoribosyltransferase" evidence="12">
    <location>
        <begin position="73"/>
        <end position="180"/>
    </location>
</feature>
<evidence type="ECO:0000256" key="1">
    <source>
        <dbReference type="ARBA" id="ARBA00000868"/>
    </source>
</evidence>
<comment type="similarity">
    <text evidence="5">Belongs to the purine/pyrimidine phosphoribosyltransferase family.</text>
</comment>
<reference evidence="13" key="1">
    <citation type="journal article" date="2013" name="Genome Biol. Evol.">
        <title>Punctuated emergences of genetic and phenotypic innovations in eumetazoan, bilaterian, euteleostome, and hominidae ancestors.</title>
        <authorList>
            <person name="Wenger Y."/>
            <person name="Galliot B."/>
        </authorList>
    </citation>
    <scope>NUCLEOTIDE SEQUENCE</scope>
    <source>
        <tissue evidence="13">Whole animals</tissue>
    </source>
</reference>
<dbReference type="InterPro" id="IPR005764">
    <property type="entry name" value="Ade_phspho_trans"/>
</dbReference>
<dbReference type="GO" id="GO:0006166">
    <property type="term" value="P:purine ribonucleoside salvage"/>
    <property type="evidence" value="ECO:0007669"/>
    <property type="project" value="UniProtKB-KW"/>
</dbReference>
<evidence type="ECO:0000256" key="3">
    <source>
        <dbReference type="ARBA" id="ARBA00004496"/>
    </source>
</evidence>
<evidence type="ECO:0000313" key="13">
    <source>
        <dbReference type="EMBL" id="CDG71480.1"/>
    </source>
</evidence>
<gene>
    <name evidence="13" type="primary">APRT</name>
</gene>
<dbReference type="InterPro" id="IPR000836">
    <property type="entry name" value="PRTase_dom"/>
</dbReference>
<keyword evidence="10 13" id="KW-0808">Transferase</keyword>
<dbReference type="CDD" id="cd06223">
    <property type="entry name" value="PRTases_typeI"/>
    <property type="match status" value="1"/>
</dbReference>
<accession>T2MHR0</accession>
<evidence type="ECO:0000256" key="9">
    <source>
        <dbReference type="ARBA" id="ARBA00022676"/>
    </source>
</evidence>
<comment type="catalytic activity">
    <reaction evidence="1">
        <text>AMP + diphosphate = 5-phospho-alpha-D-ribose 1-diphosphate + adenine</text>
        <dbReference type="Rhea" id="RHEA:16609"/>
        <dbReference type="ChEBI" id="CHEBI:16708"/>
        <dbReference type="ChEBI" id="CHEBI:33019"/>
        <dbReference type="ChEBI" id="CHEBI:58017"/>
        <dbReference type="ChEBI" id="CHEBI:456215"/>
        <dbReference type="EC" id="2.4.2.7"/>
    </reaction>
</comment>
<dbReference type="UniPathway" id="UPA00588">
    <property type="reaction ID" value="UER00646"/>
</dbReference>
<evidence type="ECO:0000256" key="7">
    <source>
        <dbReference type="ARBA" id="ARBA00017366"/>
    </source>
</evidence>
<dbReference type="OrthoDB" id="363185at2759"/>
<dbReference type="GO" id="GO:0006168">
    <property type="term" value="P:adenine salvage"/>
    <property type="evidence" value="ECO:0007669"/>
    <property type="project" value="InterPro"/>
</dbReference>
<dbReference type="PANTHER" id="PTHR32315">
    <property type="entry name" value="ADENINE PHOSPHORIBOSYLTRANSFERASE"/>
    <property type="match status" value="1"/>
</dbReference>
<evidence type="ECO:0000256" key="8">
    <source>
        <dbReference type="ARBA" id="ARBA00022490"/>
    </source>
</evidence>
<dbReference type="EC" id="2.4.2.7" evidence="6"/>
<dbReference type="HAMAP" id="MF_00004">
    <property type="entry name" value="Aden_phosphoribosyltr"/>
    <property type="match status" value="1"/>
</dbReference>
<evidence type="ECO:0000256" key="2">
    <source>
        <dbReference type="ARBA" id="ARBA00003968"/>
    </source>
</evidence>
<dbReference type="GO" id="GO:0005737">
    <property type="term" value="C:cytoplasm"/>
    <property type="evidence" value="ECO:0007669"/>
    <property type="project" value="UniProtKB-SubCell"/>
</dbReference>
<comment type="pathway">
    <text evidence="4">Purine metabolism; AMP biosynthesis via salvage pathway; AMP from adenine: step 1/1.</text>
</comment>
<dbReference type="InterPro" id="IPR050054">
    <property type="entry name" value="UPRTase/APRTase"/>
</dbReference>
<dbReference type="InterPro" id="IPR029057">
    <property type="entry name" value="PRTase-like"/>
</dbReference>
<proteinExistence type="evidence at transcript level"/>
<comment type="subcellular location">
    <subcellularLocation>
        <location evidence="3">Cytoplasm</location>
    </subcellularLocation>
</comment>
<sequence>MHFSNKMSVEKIECLLWAKEEWETPEKTIAGLKSLIEAVQDFPIKGVLFRDIMPIFRVPLAVSSMIDMIAAYIEVHYADVDAIVGLDARGFLFGPMIALSLEKPFLPIRKKGKLPGKCISIESSKEYGSDILEMQCSGISEGYNVIIVDDLLATGGTMISSCALVRKSGGNVLACLVLVELLDLKGREKLDCPVCSFITFE</sequence>
<dbReference type="GO" id="GO:0003999">
    <property type="term" value="F:adenine phosphoribosyltransferase activity"/>
    <property type="evidence" value="ECO:0007669"/>
    <property type="project" value="UniProtKB-EC"/>
</dbReference>
<dbReference type="PANTHER" id="PTHR32315:SF3">
    <property type="entry name" value="ADENINE PHOSPHORIBOSYLTRANSFERASE"/>
    <property type="match status" value="1"/>
</dbReference>
<dbReference type="NCBIfam" id="NF002636">
    <property type="entry name" value="PRK02304.1-5"/>
    <property type="match status" value="1"/>
</dbReference>
<dbReference type="Gene3D" id="3.40.50.2020">
    <property type="match status" value="1"/>
</dbReference>
<organism evidence="13">
    <name type="scientific">Hydra vulgaris</name>
    <name type="common">Hydra</name>
    <name type="synonym">Hydra attenuata</name>
    <dbReference type="NCBI Taxonomy" id="6087"/>
    <lineage>
        <taxon>Eukaryota</taxon>
        <taxon>Metazoa</taxon>
        <taxon>Cnidaria</taxon>
        <taxon>Hydrozoa</taxon>
        <taxon>Hydroidolina</taxon>
        <taxon>Anthoathecata</taxon>
        <taxon>Aplanulata</taxon>
        <taxon>Hydridae</taxon>
        <taxon>Hydra</taxon>
    </lineage>
</organism>
<protein>
    <recommendedName>
        <fullName evidence="7">Adenine phosphoribosyltransferase</fullName>
        <ecNumber evidence="6">2.4.2.7</ecNumber>
    </recommendedName>
</protein>
<evidence type="ECO:0000256" key="10">
    <source>
        <dbReference type="ARBA" id="ARBA00022679"/>
    </source>
</evidence>
<dbReference type="SUPFAM" id="SSF53271">
    <property type="entry name" value="PRTase-like"/>
    <property type="match status" value="1"/>
</dbReference>
<evidence type="ECO:0000256" key="5">
    <source>
        <dbReference type="ARBA" id="ARBA00008391"/>
    </source>
</evidence>
<comment type="function">
    <text evidence="2">Catalyzes a salvage reaction resulting in the formation of AMP, that is energically less costly than de novo synthesis.</text>
</comment>
<keyword evidence="9 13" id="KW-0328">Glycosyltransferase</keyword>
<dbReference type="GO" id="GO:0002055">
    <property type="term" value="F:adenine binding"/>
    <property type="evidence" value="ECO:0007669"/>
    <property type="project" value="TreeGrafter"/>
</dbReference>
<dbReference type="AlphaFoldDB" id="T2MHR0"/>
<dbReference type="GO" id="GO:0016208">
    <property type="term" value="F:AMP binding"/>
    <property type="evidence" value="ECO:0007669"/>
    <property type="project" value="TreeGrafter"/>
</dbReference>